<dbReference type="Proteomes" id="UP000681720">
    <property type="component" value="Unassembled WGS sequence"/>
</dbReference>
<reference evidence="1" key="1">
    <citation type="submission" date="2021-02" db="EMBL/GenBank/DDBJ databases">
        <authorList>
            <person name="Nowell W R."/>
        </authorList>
    </citation>
    <scope>NUCLEOTIDE SEQUENCE</scope>
</reference>
<evidence type="ECO:0000313" key="1">
    <source>
        <dbReference type="EMBL" id="CAF5170248.1"/>
    </source>
</evidence>
<gene>
    <name evidence="1" type="ORF">GIL414_LOCUS66745</name>
</gene>
<dbReference type="AlphaFoldDB" id="A0A8S3GU43"/>
<comment type="caution">
    <text evidence="1">The sequence shown here is derived from an EMBL/GenBank/DDBJ whole genome shotgun (WGS) entry which is preliminary data.</text>
</comment>
<evidence type="ECO:0000313" key="2">
    <source>
        <dbReference type="Proteomes" id="UP000681720"/>
    </source>
</evidence>
<name>A0A8S3GU43_9BILA</name>
<proteinExistence type="predicted"/>
<protein>
    <submittedName>
        <fullName evidence="1">Uncharacterized protein</fullName>
    </submittedName>
</protein>
<accession>A0A8S3GU43</accession>
<sequence length="308" mass="35623">ITKNEYQFIKQCEDYFDYNSPEEIVVSSPNEFPENGYFLPVDKTLLSMLKYQPFITRILENIQNQHTAAEHDDDLMFSIKNGHHGNRLDQDTLLIQLYLDDISLTNPLGSKRDLHKLCMVYFTLEDIPDECRSKIDFIQLVGICESKFLKDTTKAKRFFQPIVDNLNNLQLHADNLAAHMIGGFQSCFNRGKFCRRCCINYEDRNLPLPLSHIKVRTVVDHDKTVQEIKSNPNKSSLMGVVGESPLHELIGFHPILSLPGDLMHDFIEDVWPIIIMSRLKQASSMRLITYGRKQFLFTVTIWISVIIV</sequence>
<organism evidence="1 2">
    <name type="scientific">Rotaria magnacalcarata</name>
    <dbReference type="NCBI Taxonomy" id="392030"/>
    <lineage>
        <taxon>Eukaryota</taxon>
        <taxon>Metazoa</taxon>
        <taxon>Spiralia</taxon>
        <taxon>Gnathifera</taxon>
        <taxon>Rotifera</taxon>
        <taxon>Eurotatoria</taxon>
        <taxon>Bdelloidea</taxon>
        <taxon>Philodinida</taxon>
        <taxon>Philodinidae</taxon>
        <taxon>Rotaria</taxon>
    </lineage>
</organism>
<dbReference type="EMBL" id="CAJOBJ010318451">
    <property type="protein sequence ID" value="CAF5170248.1"/>
    <property type="molecule type" value="Genomic_DNA"/>
</dbReference>
<feature type="non-terminal residue" evidence="1">
    <location>
        <position position="1"/>
    </location>
</feature>